<accession>A0ABY7LVE8</accession>
<feature type="transmembrane region" description="Helical" evidence="1">
    <location>
        <begin position="91"/>
        <end position="112"/>
    </location>
</feature>
<evidence type="ECO:0000256" key="1">
    <source>
        <dbReference type="SAM" id="Phobius"/>
    </source>
</evidence>
<organism evidence="2 3">
    <name type="scientific">Hymenobacter canadensis</name>
    <dbReference type="NCBI Taxonomy" id="2999067"/>
    <lineage>
        <taxon>Bacteria</taxon>
        <taxon>Pseudomonadati</taxon>
        <taxon>Bacteroidota</taxon>
        <taxon>Cytophagia</taxon>
        <taxon>Cytophagales</taxon>
        <taxon>Hymenobacteraceae</taxon>
        <taxon>Hymenobacter</taxon>
    </lineage>
</organism>
<dbReference type="EMBL" id="CP114769">
    <property type="protein sequence ID" value="WBA44360.1"/>
    <property type="molecule type" value="Genomic_DNA"/>
</dbReference>
<reference evidence="2 3" key="1">
    <citation type="submission" date="2022-12" db="EMBL/GenBank/DDBJ databases">
        <title>Hymenobacter canadensis sp. nov. isolated from lake water of the Cambridge Bay, Canada.</title>
        <authorList>
            <person name="Kim W.H."/>
            <person name="Lee Y.M."/>
        </authorList>
    </citation>
    <scope>NUCLEOTIDE SEQUENCE [LARGE SCALE GENOMIC DNA]</scope>
    <source>
        <strain evidence="2 3">PAMC 29467</strain>
        <plasmid evidence="2 3">unnamed2</plasmid>
    </source>
</reference>
<keyword evidence="1" id="KW-0812">Transmembrane</keyword>
<keyword evidence="1" id="KW-1133">Transmembrane helix</keyword>
<keyword evidence="1" id="KW-0472">Membrane</keyword>
<keyword evidence="2" id="KW-0614">Plasmid</keyword>
<feature type="transmembrane region" description="Helical" evidence="1">
    <location>
        <begin position="54"/>
        <end position="79"/>
    </location>
</feature>
<dbReference type="Proteomes" id="UP001211005">
    <property type="component" value="Plasmid unnamed2"/>
</dbReference>
<dbReference type="RefSeq" id="WP_269562378.1">
    <property type="nucleotide sequence ID" value="NZ_CP114769.1"/>
</dbReference>
<keyword evidence="3" id="KW-1185">Reference proteome</keyword>
<name>A0ABY7LVE8_9BACT</name>
<evidence type="ECO:0000313" key="3">
    <source>
        <dbReference type="Proteomes" id="UP001211005"/>
    </source>
</evidence>
<geneLocation type="plasmid" evidence="2 3">
    <name>unnamed2</name>
</geneLocation>
<protein>
    <submittedName>
        <fullName evidence="2">Uncharacterized protein</fullName>
    </submittedName>
</protein>
<sequence>MRKQGFLTQFLYLILYAASGLFTLFWASVFFLGSEDTVFRQIEEHGLLVLFLKRFLGFAMLGGLVALGITVPSILLQVWREQKDWSESKEVFKRALFSQVLCALFGSAFFSLSVRDSIPDVKSAIDHSLISEEASMPLRS</sequence>
<evidence type="ECO:0000313" key="2">
    <source>
        <dbReference type="EMBL" id="WBA44360.1"/>
    </source>
</evidence>
<feature type="transmembrane region" description="Helical" evidence="1">
    <location>
        <begin position="12"/>
        <end position="34"/>
    </location>
</feature>
<gene>
    <name evidence="2" type="ORF">O3303_21375</name>
</gene>
<proteinExistence type="predicted"/>